<comment type="caution">
    <text evidence="9">The sequence shown here is derived from an EMBL/GenBank/DDBJ whole genome shotgun (WGS) entry which is preliminary data.</text>
</comment>
<accession>A0A941F4U4</accession>
<dbReference type="Proteomes" id="UP000679220">
    <property type="component" value="Unassembled WGS sequence"/>
</dbReference>
<evidence type="ECO:0000256" key="2">
    <source>
        <dbReference type="ARBA" id="ARBA00009142"/>
    </source>
</evidence>
<feature type="transmembrane region" description="Helical" evidence="8">
    <location>
        <begin position="111"/>
        <end position="128"/>
    </location>
</feature>
<comment type="subcellular location">
    <subcellularLocation>
        <location evidence="1 8">Cell membrane</location>
        <topology evidence="1 8">Multi-pass membrane protein</topology>
    </subcellularLocation>
</comment>
<keyword evidence="10" id="KW-1185">Reference proteome</keyword>
<reference evidence="9" key="1">
    <citation type="journal article" date="2018" name="Int. J. Syst. Evol. Microbiol.">
        <title>Carboxylicivirga sediminis sp. nov., isolated from coastal sediment.</title>
        <authorList>
            <person name="Wang F.Q."/>
            <person name="Ren L.H."/>
            <person name="Zou R.J."/>
            <person name="Sun Y.Z."/>
            <person name="Liu X.J."/>
            <person name="Jiang F."/>
            <person name="Liu L.J."/>
        </authorList>
    </citation>
    <scope>NUCLEOTIDE SEQUENCE</scope>
    <source>
        <strain evidence="9">JR1</strain>
    </source>
</reference>
<dbReference type="InterPro" id="IPR052017">
    <property type="entry name" value="TSUP"/>
</dbReference>
<dbReference type="GO" id="GO:0005886">
    <property type="term" value="C:plasma membrane"/>
    <property type="evidence" value="ECO:0007669"/>
    <property type="project" value="UniProtKB-SubCell"/>
</dbReference>
<dbReference type="PANTHER" id="PTHR30269">
    <property type="entry name" value="TRANSMEMBRANE PROTEIN YFCA"/>
    <property type="match status" value="1"/>
</dbReference>
<reference evidence="9" key="2">
    <citation type="submission" date="2021-04" db="EMBL/GenBank/DDBJ databases">
        <authorList>
            <person name="Zhang T."/>
            <person name="Zhang Y."/>
            <person name="Lu D."/>
            <person name="Zuo D."/>
            <person name="Du Z."/>
        </authorList>
    </citation>
    <scope>NUCLEOTIDE SEQUENCE</scope>
    <source>
        <strain evidence="9">JR1</strain>
    </source>
</reference>
<feature type="transmembrane region" description="Helical" evidence="8">
    <location>
        <begin position="206"/>
        <end position="224"/>
    </location>
</feature>
<evidence type="ECO:0000256" key="7">
    <source>
        <dbReference type="ARBA" id="ARBA00023136"/>
    </source>
</evidence>
<dbReference type="RefSeq" id="WP_212191839.1">
    <property type="nucleotide sequence ID" value="NZ_JAGTAR010000023.1"/>
</dbReference>
<keyword evidence="3" id="KW-0813">Transport</keyword>
<feature type="transmembrane region" description="Helical" evidence="8">
    <location>
        <begin position="236"/>
        <end position="253"/>
    </location>
</feature>
<evidence type="ECO:0000256" key="4">
    <source>
        <dbReference type="ARBA" id="ARBA00022475"/>
    </source>
</evidence>
<protein>
    <recommendedName>
        <fullName evidence="8">Probable membrane transporter protein</fullName>
    </recommendedName>
</protein>
<evidence type="ECO:0000313" key="9">
    <source>
        <dbReference type="EMBL" id="MBR8536811.1"/>
    </source>
</evidence>
<evidence type="ECO:0000256" key="8">
    <source>
        <dbReference type="RuleBase" id="RU363041"/>
    </source>
</evidence>
<dbReference type="Pfam" id="PF01925">
    <property type="entry name" value="TauE"/>
    <property type="match status" value="1"/>
</dbReference>
<keyword evidence="6 8" id="KW-1133">Transmembrane helix</keyword>
<evidence type="ECO:0000256" key="1">
    <source>
        <dbReference type="ARBA" id="ARBA00004651"/>
    </source>
</evidence>
<dbReference type="InterPro" id="IPR002781">
    <property type="entry name" value="TM_pro_TauE-like"/>
</dbReference>
<evidence type="ECO:0000256" key="6">
    <source>
        <dbReference type="ARBA" id="ARBA00022989"/>
    </source>
</evidence>
<feature type="transmembrane region" description="Helical" evidence="8">
    <location>
        <begin position="79"/>
        <end position="99"/>
    </location>
</feature>
<sequence>MSIHEFINPLNSDWTTWSITILAAFFIGASKAGLKGLSMFVIPLFAHFYGGKASVGILLPCLLAGDIMALRFFYKSANIKLILKLIPPAVIGILIAVFVGSKISDAQFKQTMGTAILICVGLLLYNEFKGKVNISNSKVFSNGLGLSGGFATMIGNAAGPIFNLYLLSMRLPKAAYIGTGAWFYLLLNSFKVPFHIVSWQTINWQTLHLNLIMIPVLITGTFVGKRIVGHIPEKPYRFLIYTITLLSAIFLFFK</sequence>
<feature type="transmembrane region" description="Helical" evidence="8">
    <location>
        <begin position="55"/>
        <end position="73"/>
    </location>
</feature>
<evidence type="ECO:0000256" key="5">
    <source>
        <dbReference type="ARBA" id="ARBA00022692"/>
    </source>
</evidence>
<dbReference type="PANTHER" id="PTHR30269:SF37">
    <property type="entry name" value="MEMBRANE TRANSPORTER PROTEIN"/>
    <property type="match status" value="1"/>
</dbReference>
<feature type="transmembrane region" description="Helical" evidence="8">
    <location>
        <begin position="14"/>
        <end position="34"/>
    </location>
</feature>
<keyword evidence="7 8" id="KW-0472">Membrane</keyword>
<proteinExistence type="inferred from homology"/>
<keyword evidence="5 8" id="KW-0812">Transmembrane</keyword>
<name>A0A941F4U4_9BACT</name>
<dbReference type="AlphaFoldDB" id="A0A941F4U4"/>
<keyword evidence="4 8" id="KW-1003">Cell membrane</keyword>
<evidence type="ECO:0000313" key="10">
    <source>
        <dbReference type="Proteomes" id="UP000679220"/>
    </source>
</evidence>
<feature type="transmembrane region" description="Helical" evidence="8">
    <location>
        <begin position="148"/>
        <end position="167"/>
    </location>
</feature>
<gene>
    <name evidence="9" type="ORF">KDU71_14650</name>
</gene>
<dbReference type="EMBL" id="JAGTAR010000023">
    <property type="protein sequence ID" value="MBR8536811.1"/>
    <property type="molecule type" value="Genomic_DNA"/>
</dbReference>
<feature type="transmembrane region" description="Helical" evidence="8">
    <location>
        <begin position="174"/>
        <end position="194"/>
    </location>
</feature>
<evidence type="ECO:0000256" key="3">
    <source>
        <dbReference type="ARBA" id="ARBA00022448"/>
    </source>
</evidence>
<comment type="similarity">
    <text evidence="2 8">Belongs to the 4-toluene sulfonate uptake permease (TSUP) (TC 2.A.102) family.</text>
</comment>
<organism evidence="9 10">
    <name type="scientific">Carboxylicivirga sediminis</name>
    <dbReference type="NCBI Taxonomy" id="2006564"/>
    <lineage>
        <taxon>Bacteria</taxon>
        <taxon>Pseudomonadati</taxon>
        <taxon>Bacteroidota</taxon>
        <taxon>Bacteroidia</taxon>
        <taxon>Marinilabiliales</taxon>
        <taxon>Marinilabiliaceae</taxon>
        <taxon>Carboxylicivirga</taxon>
    </lineage>
</organism>